<proteinExistence type="predicted"/>
<protein>
    <recommendedName>
        <fullName evidence="3">DUF5667 domain-containing protein</fullName>
    </recommendedName>
</protein>
<comment type="caution">
    <text evidence="1">The sequence shown here is derived from an EMBL/GenBank/DDBJ whole genome shotgun (WGS) entry which is preliminary data.</text>
</comment>
<name>A0A1F8BGX1_9BACT</name>
<dbReference type="STRING" id="1802519.A2961_02025"/>
<sequence length="211" mass="23560">MISRILGNLAGLLVAFGILFISIVKASSLQYQFNLPSPEPQEKNSQNTNSKDIKIDYWLPDPGEIMPANPLWLALAAADKIRAEGVSDPFEKSLVLLEISDKRFSVGCKLFKEGEFEESILTFQKAEKYLEESFKEENVARSGGMDTRDLLKKIHFASAYHRADLESHLASAPEDARPVIISILDLPKRVFEDTKNVLSDFGVVTADPFQV</sequence>
<accession>A0A1F8BGX1</accession>
<dbReference type="AlphaFoldDB" id="A0A1F8BGX1"/>
<evidence type="ECO:0000313" key="2">
    <source>
        <dbReference type="Proteomes" id="UP000177082"/>
    </source>
</evidence>
<evidence type="ECO:0000313" key="1">
    <source>
        <dbReference type="EMBL" id="OGM63304.1"/>
    </source>
</evidence>
<organism evidence="1 2">
    <name type="scientific">Candidatus Woesebacteria bacterium RIFCSPLOWO2_01_FULL_39_21</name>
    <dbReference type="NCBI Taxonomy" id="1802519"/>
    <lineage>
        <taxon>Bacteria</taxon>
        <taxon>Candidatus Woeseibacteriota</taxon>
    </lineage>
</organism>
<gene>
    <name evidence="1" type="ORF">A2961_02025</name>
</gene>
<reference evidence="1 2" key="1">
    <citation type="journal article" date="2016" name="Nat. Commun.">
        <title>Thousands of microbial genomes shed light on interconnected biogeochemical processes in an aquifer system.</title>
        <authorList>
            <person name="Anantharaman K."/>
            <person name="Brown C.T."/>
            <person name="Hug L.A."/>
            <person name="Sharon I."/>
            <person name="Castelle C.J."/>
            <person name="Probst A.J."/>
            <person name="Thomas B.C."/>
            <person name="Singh A."/>
            <person name="Wilkins M.J."/>
            <person name="Karaoz U."/>
            <person name="Brodie E.L."/>
            <person name="Williams K.H."/>
            <person name="Hubbard S.S."/>
            <person name="Banfield J.F."/>
        </authorList>
    </citation>
    <scope>NUCLEOTIDE SEQUENCE [LARGE SCALE GENOMIC DNA]</scope>
</reference>
<dbReference type="Proteomes" id="UP000177082">
    <property type="component" value="Unassembled WGS sequence"/>
</dbReference>
<evidence type="ECO:0008006" key="3">
    <source>
        <dbReference type="Google" id="ProtNLM"/>
    </source>
</evidence>
<dbReference type="EMBL" id="MGHF01000018">
    <property type="protein sequence ID" value="OGM63304.1"/>
    <property type="molecule type" value="Genomic_DNA"/>
</dbReference>